<accession>A0A5E4M986</accession>
<evidence type="ECO:0000313" key="2">
    <source>
        <dbReference type="Proteomes" id="UP000325440"/>
    </source>
</evidence>
<keyword evidence="2" id="KW-1185">Reference proteome</keyword>
<gene>
    <name evidence="1" type="ORF">CINCED_3A025500</name>
</gene>
<protein>
    <submittedName>
        <fullName evidence="1">Uncharacterized protein</fullName>
    </submittedName>
</protein>
<feature type="non-terminal residue" evidence="1">
    <location>
        <position position="1"/>
    </location>
</feature>
<sequence length="83" mass="9443">ETSSIFNKTGGALLCAYHAWENLTYKELSDYSKDYFEYLYSFIKEGEAHKPHNYCKKYAGINVHDNLQLAPSASTSTQDKLLA</sequence>
<organism evidence="1 2">
    <name type="scientific">Cinara cedri</name>
    <dbReference type="NCBI Taxonomy" id="506608"/>
    <lineage>
        <taxon>Eukaryota</taxon>
        <taxon>Metazoa</taxon>
        <taxon>Ecdysozoa</taxon>
        <taxon>Arthropoda</taxon>
        <taxon>Hexapoda</taxon>
        <taxon>Insecta</taxon>
        <taxon>Pterygota</taxon>
        <taxon>Neoptera</taxon>
        <taxon>Paraneoptera</taxon>
        <taxon>Hemiptera</taxon>
        <taxon>Sternorrhyncha</taxon>
        <taxon>Aphidomorpha</taxon>
        <taxon>Aphidoidea</taxon>
        <taxon>Aphididae</taxon>
        <taxon>Lachninae</taxon>
        <taxon>Cinara</taxon>
    </lineage>
</organism>
<reference evidence="1 2" key="1">
    <citation type="submission" date="2019-08" db="EMBL/GenBank/DDBJ databases">
        <authorList>
            <person name="Alioto T."/>
            <person name="Alioto T."/>
            <person name="Gomez Garrido J."/>
        </authorList>
    </citation>
    <scope>NUCLEOTIDE SEQUENCE [LARGE SCALE GENOMIC DNA]</scope>
</reference>
<evidence type="ECO:0000313" key="1">
    <source>
        <dbReference type="EMBL" id="VVC26923.1"/>
    </source>
</evidence>
<name>A0A5E4M986_9HEMI</name>
<dbReference type="EMBL" id="CABPRJ010000052">
    <property type="protein sequence ID" value="VVC26923.1"/>
    <property type="molecule type" value="Genomic_DNA"/>
</dbReference>
<feature type="non-terminal residue" evidence="1">
    <location>
        <position position="83"/>
    </location>
</feature>
<dbReference type="Proteomes" id="UP000325440">
    <property type="component" value="Unassembled WGS sequence"/>
</dbReference>
<dbReference type="AlphaFoldDB" id="A0A5E4M986"/>
<proteinExistence type="predicted"/>